<dbReference type="GO" id="GO:0003700">
    <property type="term" value="F:DNA-binding transcription factor activity"/>
    <property type="evidence" value="ECO:0007669"/>
    <property type="project" value="TreeGrafter"/>
</dbReference>
<dbReference type="Pfam" id="PF09339">
    <property type="entry name" value="HTH_IclR"/>
    <property type="match status" value="1"/>
</dbReference>
<dbReference type="InterPro" id="IPR029016">
    <property type="entry name" value="GAF-like_dom_sf"/>
</dbReference>
<proteinExistence type="predicted"/>
<dbReference type="InterPro" id="IPR036388">
    <property type="entry name" value="WH-like_DNA-bd_sf"/>
</dbReference>
<dbReference type="PROSITE" id="PS51077">
    <property type="entry name" value="HTH_ICLR"/>
    <property type="match status" value="1"/>
</dbReference>
<comment type="caution">
    <text evidence="6">The sequence shown here is derived from an EMBL/GenBank/DDBJ whole genome shotgun (WGS) entry which is preliminary data.</text>
</comment>
<dbReference type="OrthoDB" id="9807558at2"/>
<evidence type="ECO:0000259" key="4">
    <source>
        <dbReference type="PROSITE" id="PS51077"/>
    </source>
</evidence>
<dbReference type="Proteomes" id="UP000298860">
    <property type="component" value="Unassembled WGS sequence"/>
</dbReference>
<feature type="domain" description="IclR-ED" evidence="5">
    <location>
        <begin position="63"/>
        <end position="246"/>
    </location>
</feature>
<dbReference type="SUPFAM" id="SSF55781">
    <property type="entry name" value="GAF domain-like"/>
    <property type="match status" value="1"/>
</dbReference>
<feature type="domain" description="HTH iclR-type" evidence="4">
    <location>
        <begin position="2"/>
        <end position="62"/>
    </location>
</feature>
<protein>
    <submittedName>
        <fullName evidence="6">IclR family transcriptional regulator</fullName>
    </submittedName>
</protein>
<dbReference type="EMBL" id="BJFL01000011">
    <property type="protein sequence ID" value="GDY30987.1"/>
    <property type="molecule type" value="Genomic_DNA"/>
</dbReference>
<evidence type="ECO:0000313" key="7">
    <source>
        <dbReference type="Proteomes" id="UP000298860"/>
    </source>
</evidence>
<keyword evidence="3" id="KW-0804">Transcription</keyword>
<dbReference type="Gene3D" id="3.30.450.40">
    <property type="match status" value="1"/>
</dbReference>
<keyword evidence="2" id="KW-0238">DNA-binding</keyword>
<dbReference type="AlphaFoldDB" id="A0A4D4JAL1"/>
<evidence type="ECO:0000256" key="2">
    <source>
        <dbReference type="ARBA" id="ARBA00023125"/>
    </source>
</evidence>
<evidence type="ECO:0000256" key="3">
    <source>
        <dbReference type="ARBA" id="ARBA00023163"/>
    </source>
</evidence>
<organism evidence="6 7">
    <name type="scientific">Gandjariella thermophila</name>
    <dbReference type="NCBI Taxonomy" id="1931992"/>
    <lineage>
        <taxon>Bacteria</taxon>
        <taxon>Bacillati</taxon>
        <taxon>Actinomycetota</taxon>
        <taxon>Actinomycetes</taxon>
        <taxon>Pseudonocardiales</taxon>
        <taxon>Pseudonocardiaceae</taxon>
        <taxon>Gandjariella</taxon>
    </lineage>
</organism>
<evidence type="ECO:0000259" key="5">
    <source>
        <dbReference type="PROSITE" id="PS51078"/>
    </source>
</evidence>
<gene>
    <name evidence="6" type="ORF">GTS_26200</name>
</gene>
<keyword evidence="1" id="KW-0805">Transcription regulation</keyword>
<name>A0A4D4JAL1_9PSEU</name>
<sequence length="254" mass="27935">MSQSLDRGLILLGELSRRGPRTLDELARALGVHKTTALRLLRTLEAHRFVRREEPRHYRLGSALFDLANQALEERDVRRAAEPALRELNAATGHTVHLASYEGGEAIYIDKFDGRHPVRMYSRVGRRAPLHCTAVGKVLLAALPAGELDAVLATMEFPRLTEHTITDPRRYRAELSRVRERGYAVDDAEHEDFVHCIAAPVRGAGGRVLAAVSLSVPRVLLDLDGLLGLVPELLRAAAMASAECGYPTTDTPEG</sequence>
<dbReference type="GO" id="GO:0003677">
    <property type="term" value="F:DNA binding"/>
    <property type="evidence" value="ECO:0007669"/>
    <property type="project" value="UniProtKB-KW"/>
</dbReference>
<dbReference type="Pfam" id="PF01614">
    <property type="entry name" value="IclR_C"/>
    <property type="match status" value="1"/>
</dbReference>
<evidence type="ECO:0000313" key="6">
    <source>
        <dbReference type="EMBL" id="GDY30987.1"/>
    </source>
</evidence>
<evidence type="ECO:0000256" key="1">
    <source>
        <dbReference type="ARBA" id="ARBA00023015"/>
    </source>
</evidence>
<dbReference type="PANTHER" id="PTHR30136">
    <property type="entry name" value="HELIX-TURN-HELIX TRANSCRIPTIONAL REGULATOR, ICLR FAMILY"/>
    <property type="match status" value="1"/>
</dbReference>
<dbReference type="Gene3D" id="1.10.10.10">
    <property type="entry name" value="Winged helix-like DNA-binding domain superfamily/Winged helix DNA-binding domain"/>
    <property type="match status" value="1"/>
</dbReference>
<dbReference type="SMART" id="SM00346">
    <property type="entry name" value="HTH_ICLR"/>
    <property type="match status" value="1"/>
</dbReference>
<dbReference type="InterPro" id="IPR005471">
    <property type="entry name" value="Tscrpt_reg_IclR_N"/>
</dbReference>
<dbReference type="GO" id="GO:0045892">
    <property type="term" value="P:negative regulation of DNA-templated transcription"/>
    <property type="evidence" value="ECO:0007669"/>
    <property type="project" value="TreeGrafter"/>
</dbReference>
<reference evidence="7" key="1">
    <citation type="submission" date="2019-04" db="EMBL/GenBank/DDBJ databases">
        <title>Draft genome sequence of Pseudonocardiaceae bacterium SL3-2-4.</title>
        <authorList>
            <person name="Ningsih F."/>
            <person name="Yokota A."/>
            <person name="Sakai Y."/>
            <person name="Nanatani K."/>
            <person name="Yabe S."/>
            <person name="Oetari A."/>
            <person name="Sjamsuridzal W."/>
        </authorList>
    </citation>
    <scope>NUCLEOTIDE SEQUENCE [LARGE SCALE GENOMIC DNA]</scope>
    <source>
        <strain evidence="7">SL3-2-4</strain>
    </source>
</reference>
<dbReference type="SUPFAM" id="SSF46785">
    <property type="entry name" value="Winged helix' DNA-binding domain"/>
    <property type="match status" value="1"/>
</dbReference>
<keyword evidence="7" id="KW-1185">Reference proteome</keyword>
<dbReference type="InterPro" id="IPR036390">
    <property type="entry name" value="WH_DNA-bd_sf"/>
</dbReference>
<accession>A0A4D4JAL1</accession>
<dbReference type="InterPro" id="IPR014757">
    <property type="entry name" value="Tscrpt_reg_IclR_C"/>
</dbReference>
<dbReference type="PROSITE" id="PS51078">
    <property type="entry name" value="ICLR_ED"/>
    <property type="match status" value="1"/>
</dbReference>
<dbReference type="PANTHER" id="PTHR30136:SF24">
    <property type="entry name" value="HTH-TYPE TRANSCRIPTIONAL REPRESSOR ALLR"/>
    <property type="match status" value="1"/>
</dbReference>
<dbReference type="RefSeq" id="WP_137814093.1">
    <property type="nucleotide sequence ID" value="NZ_BJFL01000011.1"/>
</dbReference>
<dbReference type="InterPro" id="IPR050707">
    <property type="entry name" value="HTH_MetabolicPath_Reg"/>
</dbReference>